<organism evidence="2">
    <name type="scientific">Pararge aegeria</name>
    <name type="common">speckled wood butterfly</name>
    <dbReference type="NCBI Taxonomy" id="116150"/>
    <lineage>
        <taxon>Eukaryota</taxon>
        <taxon>Metazoa</taxon>
        <taxon>Ecdysozoa</taxon>
        <taxon>Arthropoda</taxon>
        <taxon>Hexapoda</taxon>
        <taxon>Insecta</taxon>
        <taxon>Pterygota</taxon>
        <taxon>Neoptera</taxon>
        <taxon>Endopterygota</taxon>
        <taxon>Lepidoptera</taxon>
        <taxon>Glossata</taxon>
        <taxon>Ditrysia</taxon>
        <taxon>Papilionoidea</taxon>
        <taxon>Nymphalidae</taxon>
        <taxon>Satyrinae</taxon>
        <taxon>Satyrini</taxon>
        <taxon>Parargina</taxon>
        <taxon>Pararge</taxon>
    </lineage>
</organism>
<evidence type="ECO:0000313" key="2">
    <source>
        <dbReference type="EMBL" id="JAA83888.1"/>
    </source>
</evidence>
<feature type="region of interest" description="Disordered" evidence="1">
    <location>
        <begin position="25"/>
        <end position="70"/>
    </location>
</feature>
<reference evidence="2" key="2">
    <citation type="submission" date="2013-05" db="EMBL/GenBank/DDBJ databases">
        <authorList>
            <person name="Carter J.-M."/>
            <person name="Baker S.C."/>
            <person name="Pink R."/>
            <person name="Carter D.R.F."/>
            <person name="Collins A."/>
            <person name="Tomlin J."/>
            <person name="Gibbs M."/>
            <person name="Breuker C.J."/>
        </authorList>
    </citation>
    <scope>NUCLEOTIDE SEQUENCE</scope>
    <source>
        <tissue evidence="2">Ovary</tissue>
    </source>
</reference>
<evidence type="ECO:0000256" key="1">
    <source>
        <dbReference type="SAM" id="MobiDB-lite"/>
    </source>
</evidence>
<feature type="compositionally biased region" description="Low complexity" evidence="1">
    <location>
        <begin position="43"/>
        <end position="56"/>
    </location>
</feature>
<reference evidence="2" key="1">
    <citation type="journal article" date="2013" name="BMC Genomics">
        <title>Unscrambling butterfly oogenesis.</title>
        <authorList>
            <person name="Carter J.M."/>
            <person name="Baker S.C."/>
            <person name="Pink R."/>
            <person name="Carter D.R."/>
            <person name="Collins A."/>
            <person name="Tomlin J."/>
            <person name="Gibbs M."/>
            <person name="Breuker C.J."/>
        </authorList>
    </citation>
    <scope>NUCLEOTIDE SEQUENCE</scope>
    <source>
        <tissue evidence="2">Ovary</tissue>
    </source>
</reference>
<sequence length="195" mass="21777">MYHTLRDLAPSFPDSLSPFVVRGRTAGIKGPSSKNPVINGRCSTTSNNSSDSNSDSTSDDDLTSSMPSSRQNVISPITMVAKLLATEETEETPLFPAIKRYNSIKVDEPSKRDMLLYRRYVNFERRSNPRYKPDIHIVMTVSSALTIDSSVDVIPPTVTKASKELYHEYVKRTTGNIFVPSESVALYNKYVNFSL</sequence>
<name>S4P5E1_9NEOP</name>
<accession>S4P5E1</accession>
<proteinExistence type="predicted"/>
<protein>
    <submittedName>
        <fullName evidence="2">SAC domain-containing protein 3</fullName>
    </submittedName>
</protein>
<dbReference type="AlphaFoldDB" id="S4P5E1"/>
<dbReference type="EMBL" id="GAIX01008672">
    <property type="protein sequence ID" value="JAA83888.1"/>
    <property type="molecule type" value="Transcribed_RNA"/>
</dbReference>